<dbReference type="PANTHER" id="PTHR11136">
    <property type="entry name" value="FOLYLPOLYGLUTAMATE SYNTHASE-RELATED"/>
    <property type="match status" value="1"/>
</dbReference>
<accession>A0A511J8R5</accession>
<dbReference type="PROSITE" id="PS01011">
    <property type="entry name" value="FOLYLPOLYGLU_SYNT_1"/>
    <property type="match status" value="1"/>
</dbReference>
<organism evidence="14 15">
    <name type="scientific">Cellulomonas composti</name>
    <dbReference type="NCBI Taxonomy" id="266130"/>
    <lineage>
        <taxon>Bacteria</taxon>
        <taxon>Bacillati</taxon>
        <taxon>Actinomycetota</taxon>
        <taxon>Actinomycetes</taxon>
        <taxon>Micrococcales</taxon>
        <taxon>Cellulomonadaceae</taxon>
        <taxon>Cellulomonas</taxon>
    </lineage>
</organism>
<dbReference type="OrthoDB" id="9809356at2"/>
<protein>
    <recommendedName>
        <fullName evidence="3">tetrahydrofolate synthase</fullName>
        <ecNumber evidence="3">6.3.2.17</ecNumber>
    </recommendedName>
    <alternativeName>
        <fullName evidence="9">Tetrahydrofolylpolyglutamate synthase</fullName>
    </alternativeName>
</protein>
<dbReference type="InterPro" id="IPR036615">
    <property type="entry name" value="Mur_ligase_C_dom_sf"/>
</dbReference>
<dbReference type="FunFam" id="3.40.1190.10:FF:000011">
    <property type="entry name" value="Folylpolyglutamate synthase/dihydrofolate synthase"/>
    <property type="match status" value="1"/>
</dbReference>
<evidence type="ECO:0000256" key="5">
    <source>
        <dbReference type="ARBA" id="ARBA00022723"/>
    </source>
</evidence>
<reference evidence="14 15" key="1">
    <citation type="submission" date="2019-07" db="EMBL/GenBank/DDBJ databases">
        <title>Whole genome shotgun sequence of Cellulomonas composti NBRC 100758.</title>
        <authorList>
            <person name="Hosoyama A."/>
            <person name="Uohara A."/>
            <person name="Ohji S."/>
            <person name="Ichikawa N."/>
        </authorList>
    </citation>
    <scope>NUCLEOTIDE SEQUENCE [LARGE SCALE GENOMIC DNA]</scope>
    <source>
        <strain evidence="14 15">NBRC 100758</strain>
    </source>
</reference>
<keyword evidence="6 11" id="KW-0547">Nucleotide-binding</keyword>
<dbReference type="SUPFAM" id="SSF53623">
    <property type="entry name" value="MurD-like peptide ligases, catalytic domain"/>
    <property type="match status" value="1"/>
</dbReference>
<dbReference type="GO" id="GO:0008841">
    <property type="term" value="F:dihydrofolate synthase activity"/>
    <property type="evidence" value="ECO:0007669"/>
    <property type="project" value="TreeGrafter"/>
</dbReference>
<evidence type="ECO:0000256" key="9">
    <source>
        <dbReference type="ARBA" id="ARBA00030592"/>
    </source>
</evidence>
<evidence type="ECO:0000256" key="3">
    <source>
        <dbReference type="ARBA" id="ARBA00013025"/>
    </source>
</evidence>
<dbReference type="EC" id="6.3.2.17" evidence="3"/>
<evidence type="ECO:0000259" key="13">
    <source>
        <dbReference type="Pfam" id="PF08245"/>
    </source>
</evidence>
<dbReference type="GO" id="GO:0004326">
    <property type="term" value="F:tetrahydrofolylpolyglutamate synthase activity"/>
    <property type="evidence" value="ECO:0007669"/>
    <property type="project" value="UniProtKB-EC"/>
</dbReference>
<dbReference type="NCBIfam" id="TIGR01499">
    <property type="entry name" value="folC"/>
    <property type="match status" value="1"/>
</dbReference>
<name>A0A511J8R5_9CELL</name>
<dbReference type="InterPro" id="IPR018109">
    <property type="entry name" value="Folylpolyglutamate_synth_CS"/>
</dbReference>
<dbReference type="Gene3D" id="3.40.1190.10">
    <property type="entry name" value="Mur-like, catalytic domain"/>
    <property type="match status" value="1"/>
</dbReference>
<dbReference type="PIRSF" id="PIRSF001563">
    <property type="entry name" value="Folylpolyglu_synth"/>
    <property type="match status" value="1"/>
</dbReference>
<dbReference type="PANTHER" id="PTHR11136:SF0">
    <property type="entry name" value="DIHYDROFOLATE SYNTHETASE-RELATED"/>
    <property type="match status" value="1"/>
</dbReference>
<dbReference type="RefSeq" id="WP_146841990.1">
    <property type="nucleotide sequence ID" value="NZ_BJWG01000003.1"/>
</dbReference>
<keyword evidence="4 11" id="KW-0436">Ligase</keyword>
<evidence type="ECO:0000256" key="4">
    <source>
        <dbReference type="ARBA" id="ARBA00022598"/>
    </source>
</evidence>
<evidence type="ECO:0000256" key="8">
    <source>
        <dbReference type="ARBA" id="ARBA00022842"/>
    </source>
</evidence>
<dbReference type="SUPFAM" id="SSF53244">
    <property type="entry name" value="MurD-like peptide ligases, peptide-binding domain"/>
    <property type="match status" value="1"/>
</dbReference>
<evidence type="ECO:0000256" key="11">
    <source>
        <dbReference type="PIRNR" id="PIRNR001563"/>
    </source>
</evidence>
<proteinExistence type="inferred from homology"/>
<dbReference type="GO" id="GO:0005524">
    <property type="term" value="F:ATP binding"/>
    <property type="evidence" value="ECO:0007669"/>
    <property type="project" value="UniProtKB-KW"/>
</dbReference>
<keyword evidence="5" id="KW-0479">Metal-binding</keyword>
<evidence type="ECO:0000313" key="15">
    <source>
        <dbReference type="Proteomes" id="UP000321720"/>
    </source>
</evidence>
<evidence type="ECO:0000313" key="14">
    <source>
        <dbReference type="EMBL" id="GEL94386.1"/>
    </source>
</evidence>
<dbReference type="EMBL" id="BJWG01000003">
    <property type="protein sequence ID" value="GEL94386.1"/>
    <property type="molecule type" value="Genomic_DNA"/>
</dbReference>
<feature type="domain" description="Mur ligase central" evidence="13">
    <location>
        <begin position="146"/>
        <end position="289"/>
    </location>
</feature>
<feature type="domain" description="Mur ligase C-terminal" evidence="12">
    <location>
        <begin position="316"/>
        <end position="441"/>
    </location>
</feature>
<evidence type="ECO:0000259" key="12">
    <source>
        <dbReference type="Pfam" id="PF02875"/>
    </source>
</evidence>
<comment type="catalytic activity">
    <reaction evidence="10">
        <text>(6S)-5,6,7,8-tetrahydrofolyl-(gamma-L-Glu)(n) + L-glutamate + ATP = (6S)-5,6,7,8-tetrahydrofolyl-(gamma-L-Glu)(n+1) + ADP + phosphate + H(+)</text>
        <dbReference type="Rhea" id="RHEA:10580"/>
        <dbReference type="Rhea" id="RHEA-COMP:14738"/>
        <dbReference type="Rhea" id="RHEA-COMP:14740"/>
        <dbReference type="ChEBI" id="CHEBI:15378"/>
        <dbReference type="ChEBI" id="CHEBI:29985"/>
        <dbReference type="ChEBI" id="CHEBI:30616"/>
        <dbReference type="ChEBI" id="CHEBI:43474"/>
        <dbReference type="ChEBI" id="CHEBI:141005"/>
        <dbReference type="ChEBI" id="CHEBI:456216"/>
        <dbReference type="EC" id="6.3.2.17"/>
    </reaction>
</comment>
<comment type="similarity">
    <text evidence="2 11">Belongs to the folylpolyglutamate synthase family.</text>
</comment>
<dbReference type="Pfam" id="PF02875">
    <property type="entry name" value="Mur_ligase_C"/>
    <property type="match status" value="1"/>
</dbReference>
<gene>
    <name evidence="14" type="ORF">CCO02nite_10440</name>
</gene>
<evidence type="ECO:0000256" key="10">
    <source>
        <dbReference type="ARBA" id="ARBA00047493"/>
    </source>
</evidence>
<evidence type="ECO:0000256" key="6">
    <source>
        <dbReference type="ARBA" id="ARBA00022741"/>
    </source>
</evidence>
<dbReference type="AlphaFoldDB" id="A0A511J8R5"/>
<dbReference type="Proteomes" id="UP000321720">
    <property type="component" value="Unassembled WGS sequence"/>
</dbReference>
<comment type="cofactor">
    <cofactor evidence="1">
        <name>Mg(2+)</name>
        <dbReference type="ChEBI" id="CHEBI:18420"/>
    </cofactor>
</comment>
<evidence type="ECO:0000256" key="7">
    <source>
        <dbReference type="ARBA" id="ARBA00022840"/>
    </source>
</evidence>
<dbReference type="GO" id="GO:0046872">
    <property type="term" value="F:metal ion binding"/>
    <property type="evidence" value="ECO:0007669"/>
    <property type="project" value="UniProtKB-KW"/>
</dbReference>
<evidence type="ECO:0000256" key="2">
    <source>
        <dbReference type="ARBA" id="ARBA00008276"/>
    </source>
</evidence>
<keyword evidence="7 11" id="KW-0067">ATP-binding</keyword>
<keyword evidence="8" id="KW-0460">Magnesium</keyword>
<comment type="caution">
    <text evidence="14">The sequence shown here is derived from an EMBL/GenBank/DDBJ whole genome shotgun (WGS) entry which is preliminary data.</text>
</comment>
<dbReference type="InterPro" id="IPR036565">
    <property type="entry name" value="Mur-like_cat_sf"/>
</dbReference>
<evidence type="ECO:0000256" key="1">
    <source>
        <dbReference type="ARBA" id="ARBA00001946"/>
    </source>
</evidence>
<dbReference type="InterPro" id="IPR004101">
    <property type="entry name" value="Mur_ligase_C"/>
</dbReference>
<dbReference type="InterPro" id="IPR013221">
    <property type="entry name" value="Mur_ligase_cen"/>
</dbReference>
<dbReference type="Gene3D" id="3.90.190.20">
    <property type="entry name" value="Mur ligase, C-terminal domain"/>
    <property type="match status" value="1"/>
</dbReference>
<dbReference type="GO" id="GO:0005737">
    <property type="term" value="C:cytoplasm"/>
    <property type="evidence" value="ECO:0007669"/>
    <property type="project" value="TreeGrafter"/>
</dbReference>
<dbReference type="InterPro" id="IPR001645">
    <property type="entry name" value="Folylpolyglutamate_synth"/>
</dbReference>
<sequence length="455" mass="48665">MTSRSDHERAAQAAAEADHVYREILRRNPEHEPNPSVDRVRDVCELLGDPQRAYRVVHVTGTNGKTSTSRMIERLVREHGLRTGRFTSPHLTRVNERIAIDGEPISDERFVEVWRDVEPYVRMVDEAHAAQGRPGLSFFEVFVVMAFAAFADAPVDVAIVEVGMGGAWDATNVADGEVAVITPVGMDHQMWLGETLLEIAEVKAGIVKEGATLVLAHQDEDVEGVVLAISAERGARVVREYVEIAVVERQVAVGGQMLTLRGIGGVYADIFLPLHGEFQAHNALLALAATEALMTGGGALEGDIVGAAFADVDSPGRLEVVRSSPTVIVDGAHNTAGAEALVASLDETFGFARLVGVVGVMADKDTEGILSVLEPHLDEIVVTQCGNARALPADELAEVAIDVFGEDRVHIAERLDDALALAVERGESEVERGAGVLVTGSILLVAEARTLLGRP</sequence>
<keyword evidence="15" id="KW-1185">Reference proteome</keyword>
<dbReference type="Pfam" id="PF08245">
    <property type="entry name" value="Mur_ligase_M"/>
    <property type="match status" value="1"/>
</dbReference>